<dbReference type="Proteomes" id="UP000886841">
    <property type="component" value="Unassembled WGS sequence"/>
</dbReference>
<sequence length="188" mass="21814">MENRTGRRSREKMIRRATEEDISAVAEIYEEILQEQEQGRTYVGWTRGVYPTRQTALQALEKGSLFVCQEEGEIVAAAKIDREQVPAYSQCRWQEEAPENQVMVLHTLVVSPRHPRRGYGRAFVEFYEEYAREQGCLYLRMDTNERNTVARAMYRGMGYREAGIVPCVFNGIPGVNLVCLEKKLRQKK</sequence>
<protein>
    <submittedName>
        <fullName evidence="4">GNAT family N-acetyltransferase</fullName>
    </submittedName>
</protein>
<accession>A0A9D1EK61</accession>
<evidence type="ECO:0000256" key="1">
    <source>
        <dbReference type="ARBA" id="ARBA00022679"/>
    </source>
</evidence>
<gene>
    <name evidence="4" type="ORF">IAB98_08365</name>
</gene>
<dbReference type="GO" id="GO:0016747">
    <property type="term" value="F:acyltransferase activity, transferring groups other than amino-acyl groups"/>
    <property type="evidence" value="ECO:0007669"/>
    <property type="project" value="InterPro"/>
</dbReference>
<dbReference type="PANTHER" id="PTHR43877">
    <property type="entry name" value="AMINOALKYLPHOSPHONATE N-ACETYLTRANSFERASE-RELATED-RELATED"/>
    <property type="match status" value="1"/>
</dbReference>
<reference evidence="4" key="2">
    <citation type="journal article" date="2021" name="PeerJ">
        <title>Extensive microbial diversity within the chicken gut microbiome revealed by metagenomics and culture.</title>
        <authorList>
            <person name="Gilroy R."/>
            <person name="Ravi A."/>
            <person name="Getino M."/>
            <person name="Pursley I."/>
            <person name="Horton D.L."/>
            <person name="Alikhan N.F."/>
            <person name="Baker D."/>
            <person name="Gharbi K."/>
            <person name="Hall N."/>
            <person name="Watson M."/>
            <person name="Adriaenssens E.M."/>
            <person name="Foster-Nyarko E."/>
            <person name="Jarju S."/>
            <person name="Secka A."/>
            <person name="Antonio M."/>
            <person name="Oren A."/>
            <person name="Chaudhuri R.R."/>
            <person name="La Ragione R."/>
            <person name="Hildebrand F."/>
            <person name="Pallen M.J."/>
        </authorList>
    </citation>
    <scope>NUCLEOTIDE SEQUENCE</scope>
    <source>
        <strain evidence="4">ChiSxjej1B13-7041</strain>
    </source>
</reference>
<organism evidence="4 5">
    <name type="scientific">Candidatus Egerieimonas intestinavium</name>
    <dbReference type="NCBI Taxonomy" id="2840777"/>
    <lineage>
        <taxon>Bacteria</taxon>
        <taxon>Bacillati</taxon>
        <taxon>Bacillota</taxon>
        <taxon>Clostridia</taxon>
        <taxon>Lachnospirales</taxon>
        <taxon>Lachnospiraceae</taxon>
        <taxon>Lachnospiraceae incertae sedis</taxon>
        <taxon>Candidatus Egerieimonas</taxon>
    </lineage>
</organism>
<dbReference type="PROSITE" id="PS51186">
    <property type="entry name" value="GNAT"/>
    <property type="match status" value="1"/>
</dbReference>
<dbReference type="Gene3D" id="3.40.630.30">
    <property type="match status" value="1"/>
</dbReference>
<dbReference type="AlphaFoldDB" id="A0A9D1EK61"/>
<evidence type="ECO:0000313" key="5">
    <source>
        <dbReference type="Proteomes" id="UP000886841"/>
    </source>
</evidence>
<name>A0A9D1EK61_9FIRM</name>
<keyword evidence="1" id="KW-0808">Transferase</keyword>
<evidence type="ECO:0000313" key="4">
    <source>
        <dbReference type="EMBL" id="HIR93413.1"/>
    </source>
</evidence>
<dbReference type="InterPro" id="IPR050832">
    <property type="entry name" value="Bact_Acetyltransf"/>
</dbReference>
<dbReference type="EMBL" id="DVHU01000076">
    <property type="protein sequence ID" value="HIR93413.1"/>
    <property type="molecule type" value="Genomic_DNA"/>
</dbReference>
<reference evidence="4" key="1">
    <citation type="submission" date="2020-10" db="EMBL/GenBank/DDBJ databases">
        <authorList>
            <person name="Gilroy R."/>
        </authorList>
    </citation>
    <scope>NUCLEOTIDE SEQUENCE</scope>
    <source>
        <strain evidence="4">ChiSxjej1B13-7041</strain>
    </source>
</reference>
<dbReference type="Pfam" id="PF00583">
    <property type="entry name" value="Acetyltransf_1"/>
    <property type="match status" value="1"/>
</dbReference>
<keyword evidence="2" id="KW-0012">Acyltransferase</keyword>
<evidence type="ECO:0000256" key="2">
    <source>
        <dbReference type="ARBA" id="ARBA00023315"/>
    </source>
</evidence>
<feature type="domain" description="N-acetyltransferase" evidence="3">
    <location>
        <begin position="12"/>
        <end position="185"/>
    </location>
</feature>
<evidence type="ECO:0000259" key="3">
    <source>
        <dbReference type="PROSITE" id="PS51186"/>
    </source>
</evidence>
<proteinExistence type="predicted"/>
<dbReference type="CDD" id="cd04301">
    <property type="entry name" value="NAT_SF"/>
    <property type="match status" value="1"/>
</dbReference>
<dbReference type="InterPro" id="IPR016181">
    <property type="entry name" value="Acyl_CoA_acyltransferase"/>
</dbReference>
<dbReference type="InterPro" id="IPR000182">
    <property type="entry name" value="GNAT_dom"/>
</dbReference>
<comment type="caution">
    <text evidence="4">The sequence shown here is derived from an EMBL/GenBank/DDBJ whole genome shotgun (WGS) entry which is preliminary data.</text>
</comment>
<dbReference type="SUPFAM" id="SSF55729">
    <property type="entry name" value="Acyl-CoA N-acyltransferases (Nat)"/>
    <property type="match status" value="1"/>
</dbReference>